<evidence type="ECO:0000313" key="2">
    <source>
        <dbReference type="Proteomes" id="UP001235939"/>
    </source>
</evidence>
<keyword evidence="2" id="KW-1185">Reference proteome</keyword>
<evidence type="ECO:0000313" key="1">
    <source>
        <dbReference type="EMBL" id="UYV84760.1"/>
    </source>
</evidence>
<protein>
    <recommendedName>
        <fullName evidence="3">Reverse transcriptase</fullName>
    </recommendedName>
</protein>
<reference evidence="1 2" key="1">
    <citation type="submission" date="2022-03" db="EMBL/GenBank/DDBJ databases">
        <title>A chromosomal length assembly of Cordylochernes scorpioides.</title>
        <authorList>
            <person name="Zeh D."/>
            <person name="Zeh J."/>
        </authorList>
    </citation>
    <scope>NUCLEOTIDE SEQUENCE [LARGE SCALE GENOMIC DNA]</scope>
    <source>
        <strain evidence="1">IN4F17</strain>
        <tissue evidence="1">Whole Body</tissue>
    </source>
</reference>
<dbReference type="EMBL" id="CP092886">
    <property type="protein sequence ID" value="UYV84760.1"/>
    <property type="molecule type" value="Genomic_DNA"/>
</dbReference>
<dbReference type="Proteomes" id="UP001235939">
    <property type="component" value="Chromosome X"/>
</dbReference>
<sequence length="265" mass="30236">MKLFSMRKNVRDSSSLDDVINLLGEEIFHTCLNTIPSRPRSDKYLKSISWWKSDLNPLKRATQKAQRAFIKARVSLRRLKARYRRARRLAKKEAWRTTCSRCEISPWGGIYSFIKGNFKRKPLSALPVGSGFTEGPRDTLNHVLEYYFGRVPPDTMLEHKDLSKVITSLSDNDPLFTDNELLLTEDKVHLSSSPGSDGMQPLLIVKLVKHFRTFFLSNFNKCLTTGHFPSTWKLGDVVLAPKRRGGGLSRITPSNHDAAWFGQDP</sequence>
<proteinExistence type="predicted"/>
<name>A0ABY6LU33_9ARAC</name>
<organism evidence="1 2">
    <name type="scientific">Cordylochernes scorpioides</name>
    <dbReference type="NCBI Taxonomy" id="51811"/>
    <lineage>
        <taxon>Eukaryota</taxon>
        <taxon>Metazoa</taxon>
        <taxon>Ecdysozoa</taxon>
        <taxon>Arthropoda</taxon>
        <taxon>Chelicerata</taxon>
        <taxon>Arachnida</taxon>
        <taxon>Pseudoscorpiones</taxon>
        <taxon>Cheliferoidea</taxon>
        <taxon>Chernetidae</taxon>
        <taxon>Cordylochernes</taxon>
    </lineage>
</organism>
<evidence type="ECO:0008006" key="3">
    <source>
        <dbReference type="Google" id="ProtNLM"/>
    </source>
</evidence>
<gene>
    <name evidence="1" type="ORF">LAZ67_X003367</name>
</gene>
<accession>A0ABY6LU33</accession>